<dbReference type="Pfam" id="PF10555">
    <property type="entry name" value="MraY_sig1"/>
    <property type="match status" value="1"/>
</dbReference>
<protein>
    <submittedName>
        <fullName evidence="7">Phospho-N-acetylmuramoyl-pentapeptide-transferase signature 1</fullName>
    </submittedName>
</protein>
<keyword evidence="4 6" id="KW-1133">Transmembrane helix</keyword>
<proteinExistence type="predicted"/>
<feature type="transmembrane region" description="Helical" evidence="6">
    <location>
        <begin position="6"/>
        <end position="26"/>
    </location>
</feature>
<organism evidence="7 8">
    <name type="scientific">Streptococcus constellatus subsp. pharyngis SK1060 = CCUG 46377</name>
    <dbReference type="NCBI Taxonomy" id="1035184"/>
    <lineage>
        <taxon>Bacteria</taxon>
        <taxon>Bacillati</taxon>
        <taxon>Bacillota</taxon>
        <taxon>Bacilli</taxon>
        <taxon>Lactobacillales</taxon>
        <taxon>Streptococcaceae</taxon>
        <taxon>Streptococcus</taxon>
        <taxon>Streptococcus anginosus group</taxon>
    </lineage>
</organism>
<evidence type="ECO:0000256" key="1">
    <source>
        <dbReference type="ARBA" id="ARBA00004141"/>
    </source>
</evidence>
<keyword evidence="2 7" id="KW-0808">Transferase</keyword>
<dbReference type="Proteomes" id="UP000003287">
    <property type="component" value="Unassembled WGS sequence"/>
</dbReference>
<sequence>MLQAIIAGIVTFILTLVGIPAFIRFYHKAHISGQQMHEDVKQHQAKAGTPTMGGTVFLLASVLSSFVTALISKELSSAALMVLFILALYGIVGFLDDFLKVFVK</sequence>
<feature type="transmembrane region" description="Helical" evidence="6">
    <location>
        <begin position="77"/>
        <end position="95"/>
    </location>
</feature>
<accession>F9P470</accession>
<dbReference type="GO" id="GO:0016780">
    <property type="term" value="F:phosphotransferase activity, for other substituted phosphate groups"/>
    <property type="evidence" value="ECO:0007669"/>
    <property type="project" value="InterPro"/>
</dbReference>
<dbReference type="AlphaFoldDB" id="F9P470"/>
<dbReference type="PANTHER" id="PTHR22926">
    <property type="entry name" value="PHOSPHO-N-ACETYLMURAMOYL-PENTAPEPTIDE-TRANSFERASE"/>
    <property type="match status" value="1"/>
</dbReference>
<dbReference type="GO" id="GO:0005886">
    <property type="term" value="C:plasma membrane"/>
    <property type="evidence" value="ECO:0007669"/>
    <property type="project" value="TreeGrafter"/>
</dbReference>
<feature type="transmembrane region" description="Helical" evidence="6">
    <location>
        <begin position="47"/>
        <end position="71"/>
    </location>
</feature>
<keyword evidence="3 6" id="KW-0812">Transmembrane</keyword>
<dbReference type="InterPro" id="IPR018480">
    <property type="entry name" value="PNAcMuramoyl-5peptid_Trfase_CS"/>
</dbReference>
<comment type="subcellular location">
    <subcellularLocation>
        <location evidence="1">Membrane</location>
        <topology evidence="1">Multi-pass membrane protein</topology>
    </subcellularLocation>
</comment>
<dbReference type="GO" id="GO:0044038">
    <property type="term" value="P:cell wall macromolecule biosynthetic process"/>
    <property type="evidence" value="ECO:0007669"/>
    <property type="project" value="TreeGrafter"/>
</dbReference>
<evidence type="ECO:0000313" key="8">
    <source>
        <dbReference type="Proteomes" id="UP000003287"/>
    </source>
</evidence>
<keyword evidence="5 6" id="KW-0472">Membrane</keyword>
<gene>
    <name evidence="7" type="ORF">HMPREF1042_0264</name>
</gene>
<evidence type="ECO:0000313" key="7">
    <source>
        <dbReference type="EMBL" id="EGV10643.1"/>
    </source>
</evidence>
<dbReference type="EMBL" id="AFUP01000001">
    <property type="protein sequence ID" value="EGV10643.1"/>
    <property type="molecule type" value="Genomic_DNA"/>
</dbReference>
<evidence type="ECO:0000256" key="6">
    <source>
        <dbReference type="SAM" id="Phobius"/>
    </source>
</evidence>
<dbReference type="eggNOG" id="COG0472">
    <property type="taxonomic scope" value="Bacteria"/>
</dbReference>
<dbReference type="PANTHER" id="PTHR22926:SF5">
    <property type="entry name" value="PHOSPHO-N-ACETYLMURAMOYL-PENTAPEPTIDE-TRANSFERASE HOMOLOG"/>
    <property type="match status" value="1"/>
</dbReference>
<dbReference type="InterPro" id="IPR000715">
    <property type="entry name" value="Glycosyl_transferase_4"/>
</dbReference>
<evidence type="ECO:0000256" key="3">
    <source>
        <dbReference type="ARBA" id="ARBA00022692"/>
    </source>
</evidence>
<reference evidence="7 8" key="1">
    <citation type="submission" date="2011-06" db="EMBL/GenBank/DDBJ databases">
        <authorList>
            <person name="Harkins D.M."/>
            <person name="Madupu R."/>
            <person name="Durkin A.S."/>
            <person name="Torralba M."/>
            <person name="Methe B."/>
            <person name="Sutton G.G."/>
            <person name="Nelson K.E."/>
        </authorList>
    </citation>
    <scope>NUCLEOTIDE SEQUENCE [LARGE SCALE GENOMIC DNA]</scope>
    <source>
        <strain evidence="7 8">SK1060</strain>
    </source>
</reference>
<evidence type="ECO:0000256" key="4">
    <source>
        <dbReference type="ARBA" id="ARBA00022989"/>
    </source>
</evidence>
<dbReference type="GO" id="GO:0071555">
    <property type="term" value="P:cell wall organization"/>
    <property type="evidence" value="ECO:0007669"/>
    <property type="project" value="TreeGrafter"/>
</dbReference>
<name>F9P470_STRCV</name>
<evidence type="ECO:0000256" key="5">
    <source>
        <dbReference type="ARBA" id="ARBA00023136"/>
    </source>
</evidence>
<evidence type="ECO:0000256" key="2">
    <source>
        <dbReference type="ARBA" id="ARBA00022679"/>
    </source>
</evidence>